<dbReference type="GO" id="GO:0016042">
    <property type="term" value="P:lipid catabolic process"/>
    <property type="evidence" value="ECO:0007669"/>
    <property type="project" value="UniProtKB-KW"/>
</dbReference>
<dbReference type="PANTHER" id="PTHR10336">
    <property type="entry name" value="PHOSPHOINOSITIDE-SPECIFIC PHOSPHOLIPASE C FAMILY PROTEIN"/>
    <property type="match status" value="1"/>
</dbReference>
<keyword evidence="3" id="KW-0807">Transducer</keyword>
<evidence type="ECO:0000256" key="3">
    <source>
        <dbReference type="ARBA" id="ARBA00023224"/>
    </source>
</evidence>
<dbReference type="SUPFAM" id="SSF47473">
    <property type="entry name" value="EF-hand"/>
    <property type="match status" value="1"/>
</dbReference>
<dbReference type="PANTHER" id="PTHR10336:SF196">
    <property type="entry name" value="PHOSPHOINOSITIDE PHOSPHOLIPASE C"/>
    <property type="match status" value="1"/>
</dbReference>
<dbReference type="InterPro" id="IPR015359">
    <property type="entry name" value="PLC_EF-hand-like"/>
</dbReference>
<reference evidence="8" key="1">
    <citation type="submission" date="2022-11" db="UniProtKB">
        <authorList>
            <consortium name="WormBaseParasite"/>
        </authorList>
    </citation>
    <scope>IDENTIFICATION</scope>
</reference>
<dbReference type="PRINTS" id="PR00390">
    <property type="entry name" value="PHPHLIPASEC"/>
</dbReference>
<feature type="region of interest" description="Disordered" evidence="5">
    <location>
        <begin position="45"/>
        <end position="66"/>
    </location>
</feature>
<dbReference type="WBParaSite" id="jg4358.1">
    <property type="protein sequence ID" value="jg4358.1"/>
    <property type="gene ID" value="jg4358"/>
</dbReference>
<dbReference type="GO" id="GO:0046488">
    <property type="term" value="P:phosphatidylinositol metabolic process"/>
    <property type="evidence" value="ECO:0007669"/>
    <property type="project" value="TreeGrafter"/>
</dbReference>
<dbReference type="Pfam" id="PF00387">
    <property type="entry name" value="PI-PLC-Y"/>
    <property type="match status" value="1"/>
</dbReference>
<keyword evidence="2" id="KW-0963">Cytoplasm</keyword>
<keyword evidence="4" id="KW-0442">Lipid degradation</keyword>
<dbReference type="Pfam" id="PF00388">
    <property type="entry name" value="PI-PLC-X"/>
    <property type="match status" value="1"/>
</dbReference>
<dbReference type="CDD" id="cd08558">
    <property type="entry name" value="PI-PLCc_eukaryota"/>
    <property type="match status" value="1"/>
</dbReference>
<dbReference type="AlphaFoldDB" id="A0A915EAR4"/>
<keyword evidence="7" id="KW-1185">Reference proteome</keyword>
<dbReference type="Gene3D" id="3.20.20.190">
    <property type="entry name" value="Phosphatidylinositol (PI) phosphodiesterase"/>
    <property type="match status" value="1"/>
</dbReference>
<evidence type="ECO:0000256" key="4">
    <source>
        <dbReference type="RuleBase" id="RU361133"/>
    </source>
</evidence>
<evidence type="ECO:0000256" key="1">
    <source>
        <dbReference type="ARBA" id="ARBA00004496"/>
    </source>
</evidence>
<dbReference type="SMART" id="SM00149">
    <property type="entry name" value="PLCYc"/>
    <property type="match status" value="1"/>
</dbReference>
<dbReference type="SMART" id="SM00148">
    <property type="entry name" value="PLCXc"/>
    <property type="match status" value="1"/>
</dbReference>
<dbReference type="GO" id="GO:0004435">
    <property type="term" value="F:phosphatidylinositol-4,5-bisphosphate phospholipase C activity"/>
    <property type="evidence" value="ECO:0007669"/>
    <property type="project" value="UniProtKB-EC"/>
</dbReference>
<evidence type="ECO:0000259" key="6">
    <source>
        <dbReference type="PROSITE" id="PS50008"/>
    </source>
</evidence>
<dbReference type="GO" id="GO:0051209">
    <property type="term" value="P:release of sequestered calcium ion into cytosol"/>
    <property type="evidence" value="ECO:0007669"/>
    <property type="project" value="TreeGrafter"/>
</dbReference>
<keyword evidence="4" id="KW-0378">Hydrolase</keyword>
<dbReference type="FunFam" id="2.30.29.30:FF:000025">
    <property type="entry name" value="Phosphoinositide phospholipase C"/>
    <property type="match status" value="1"/>
</dbReference>
<evidence type="ECO:0000313" key="8">
    <source>
        <dbReference type="WBParaSite" id="jg4358.1"/>
    </source>
</evidence>
<dbReference type="PROSITE" id="PS50008">
    <property type="entry name" value="PIPLC_Y_DOMAIN"/>
    <property type="match status" value="1"/>
</dbReference>
<protein>
    <recommendedName>
        <fullName evidence="4">Phosphoinositide phospholipase C</fullName>
        <ecNumber evidence="4">3.1.4.11</ecNumber>
    </recommendedName>
</protein>
<organism evidence="7 8">
    <name type="scientific">Ditylenchus dipsaci</name>
    <dbReference type="NCBI Taxonomy" id="166011"/>
    <lineage>
        <taxon>Eukaryota</taxon>
        <taxon>Metazoa</taxon>
        <taxon>Ecdysozoa</taxon>
        <taxon>Nematoda</taxon>
        <taxon>Chromadorea</taxon>
        <taxon>Rhabditida</taxon>
        <taxon>Tylenchina</taxon>
        <taxon>Tylenchomorpha</taxon>
        <taxon>Sphaerularioidea</taxon>
        <taxon>Anguinidae</taxon>
        <taxon>Anguininae</taxon>
        <taxon>Ditylenchus</taxon>
    </lineage>
</organism>
<feature type="compositionally biased region" description="Low complexity" evidence="5">
    <location>
        <begin position="45"/>
        <end position="54"/>
    </location>
</feature>
<sequence>MLPALSSDVFFTPSANLRACGCLRRKSPGVDKVLSVPPSFYKRSSPLRSSLRKPTTNIRQKSPGRKTVSFCSDKKVSNVNDCFQIMQNGTELIKLRTNVRQFRRVFSLDADLAYIRWTPTNKKPHKARISVDSIKEVRIGTARRLRLFHNLWDEYEVLDLIALTADDANVWVVGLMALSNGSTVDGKPSSGSANGGGHSMANLRERWLTNVFNEADTEHKGYISEKSAVRLIRSINTRLLTNRIKQKIKEAGAANPNEALRGRIDCNAFVEVASHIAYPIFSALFAGVQRCGHTPEVYFLMVRYANKDYLSCSDLQIFLEAEQGIVGVTKEFCENIIDQCEPSPEAKENNYMTIDGFTNYLLSDSNSIFESAHQKVHQDMDQPMSRYFIATSYNTYLVEDQLKGPSSVDGYISTLKRNCRFIELDLWEPDEEDGDEPVIHHGGTLTTKLKLSSVLSVINELAFERSRYPLFVRLEIHLSIEWQMKLCELLKKHLGTKLYNPSDDPVDWTLPENSARYETKRKNGGEPSLEALSGEVTEEDEGCDILTGKPKKEKRLELCRELCDLLAPFAQSKHLKELTGSGLDTNLSPKKHIVSMSESNCLKIIHNQASTFGQLYRNFMLRVTPNVARVDSSNLNPQEFWNSGINFVAMNYQTLD</sequence>
<dbReference type="FunFam" id="1.10.238.10:FF:000005">
    <property type="entry name" value="Phosphoinositide phospholipase C"/>
    <property type="match status" value="1"/>
</dbReference>
<dbReference type="SUPFAM" id="SSF50729">
    <property type="entry name" value="PH domain-like"/>
    <property type="match status" value="1"/>
</dbReference>
<dbReference type="GO" id="GO:0032228">
    <property type="term" value="P:regulation of synaptic transmission, GABAergic"/>
    <property type="evidence" value="ECO:0007669"/>
    <property type="project" value="TreeGrafter"/>
</dbReference>
<proteinExistence type="predicted"/>
<evidence type="ECO:0000256" key="5">
    <source>
        <dbReference type="SAM" id="MobiDB-lite"/>
    </source>
</evidence>
<dbReference type="PROSITE" id="PS50007">
    <property type="entry name" value="PIPLC_X_DOMAIN"/>
    <property type="match status" value="1"/>
</dbReference>
<dbReference type="GO" id="GO:0048015">
    <property type="term" value="P:phosphatidylinositol-mediated signaling"/>
    <property type="evidence" value="ECO:0007669"/>
    <property type="project" value="TreeGrafter"/>
</dbReference>
<dbReference type="EC" id="3.1.4.11" evidence="4"/>
<dbReference type="GO" id="GO:0005737">
    <property type="term" value="C:cytoplasm"/>
    <property type="evidence" value="ECO:0007669"/>
    <property type="project" value="UniProtKB-SubCell"/>
</dbReference>
<evidence type="ECO:0000256" key="2">
    <source>
        <dbReference type="ARBA" id="ARBA00022490"/>
    </source>
</evidence>
<comment type="subcellular location">
    <subcellularLocation>
        <location evidence="1">Cytoplasm</location>
    </subcellularLocation>
</comment>
<dbReference type="InterPro" id="IPR011992">
    <property type="entry name" value="EF-hand-dom_pair"/>
</dbReference>
<accession>A0A915EAR4</accession>
<dbReference type="InterPro" id="IPR001192">
    <property type="entry name" value="PI-PLC_fam"/>
</dbReference>
<dbReference type="SUPFAM" id="SSF51695">
    <property type="entry name" value="PLC-like phosphodiesterases"/>
    <property type="match status" value="1"/>
</dbReference>
<name>A0A915EAR4_9BILA</name>
<dbReference type="InterPro" id="IPR011993">
    <property type="entry name" value="PH-like_dom_sf"/>
</dbReference>
<dbReference type="InterPro" id="IPR000909">
    <property type="entry name" value="PLipase_C_PInositol-sp_X_dom"/>
</dbReference>
<dbReference type="Pfam" id="PF09279">
    <property type="entry name" value="EF-hand_like"/>
    <property type="match status" value="1"/>
</dbReference>
<dbReference type="GO" id="GO:0007214">
    <property type="term" value="P:gamma-aminobutyric acid signaling pathway"/>
    <property type="evidence" value="ECO:0007669"/>
    <property type="project" value="TreeGrafter"/>
</dbReference>
<dbReference type="InterPro" id="IPR001711">
    <property type="entry name" value="PLipase_C_Pinositol-sp_Y"/>
</dbReference>
<dbReference type="Gene3D" id="1.10.238.10">
    <property type="entry name" value="EF-hand"/>
    <property type="match status" value="1"/>
</dbReference>
<dbReference type="InterPro" id="IPR017946">
    <property type="entry name" value="PLC-like_Pdiesterase_TIM-brl"/>
</dbReference>
<dbReference type="Proteomes" id="UP000887574">
    <property type="component" value="Unplaced"/>
</dbReference>
<evidence type="ECO:0000313" key="7">
    <source>
        <dbReference type="Proteomes" id="UP000887574"/>
    </source>
</evidence>
<comment type="catalytic activity">
    <reaction evidence="4">
        <text>a 1,2-diacyl-sn-glycero-3-phospho-(1D-myo-inositol-4,5-bisphosphate) + H2O = 1D-myo-inositol 1,4,5-trisphosphate + a 1,2-diacyl-sn-glycerol + H(+)</text>
        <dbReference type="Rhea" id="RHEA:33179"/>
        <dbReference type="ChEBI" id="CHEBI:15377"/>
        <dbReference type="ChEBI" id="CHEBI:15378"/>
        <dbReference type="ChEBI" id="CHEBI:17815"/>
        <dbReference type="ChEBI" id="CHEBI:58456"/>
        <dbReference type="ChEBI" id="CHEBI:203600"/>
        <dbReference type="EC" id="3.1.4.11"/>
    </reaction>
</comment>
<dbReference type="Gene3D" id="2.30.29.30">
    <property type="entry name" value="Pleckstrin-homology domain (PH domain)/Phosphotyrosine-binding domain (PTB)"/>
    <property type="match status" value="1"/>
</dbReference>
<keyword evidence="4" id="KW-0443">Lipid metabolism</keyword>
<feature type="domain" description="PI-PLC Y-box" evidence="6">
    <location>
        <begin position="566"/>
        <end position="656"/>
    </location>
</feature>